<accession>A0A0N5DA46</accession>
<gene>
    <name evidence="1" type="ORF">TCLT_LOCUS10016</name>
</gene>
<evidence type="ECO:0000313" key="3">
    <source>
        <dbReference type="WBParaSite" id="TCLT_0001002701-mRNA-1"/>
    </source>
</evidence>
<evidence type="ECO:0000313" key="2">
    <source>
        <dbReference type="Proteomes" id="UP000276776"/>
    </source>
</evidence>
<reference evidence="1 2" key="2">
    <citation type="submission" date="2018-11" db="EMBL/GenBank/DDBJ databases">
        <authorList>
            <consortium name="Pathogen Informatics"/>
        </authorList>
    </citation>
    <scope>NUCLEOTIDE SEQUENCE [LARGE SCALE GENOMIC DNA]</scope>
</reference>
<dbReference type="EMBL" id="UYYF01004946">
    <property type="protein sequence ID" value="VDN07688.1"/>
    <property type="molecule type" value="Genomic_DNA"/>
</dbReference>
<organism evidence="3">
    <name type="scientific">Thelazia callipaeda</name>
    <name type="common">Oriental eyeworm</name>
    <name type="synonym">Parasitic nematode</name>
    <dbReference type="NCBI Taxonomy" id="103827"/>
    <lineage>
        <taxon>Eukaryota</taxon>
        <taxon>Metazoa</taxon>
        <taxon>Ecdysozoa</taxon>
        <taxon>Nematoda</taxon>
        <taxon>Chromadorea</taxon>
        <taxon>Rhabditida</taxon>
        <taxon>Spirurina</taxon>
        <taxon>Spiruromorpha</taxon>
        <taxon>Thelazioidea</taxon>
        <taxon>Thelaziidae</taxon>
        <taxon>Thelazia</taxon>
    </lineage>
</organism>
<reference evidence="3" key="1">
    <citation type="submission" date="2017-02" db="UniProtKB">
        <authorList>
            <consortium name="WormBaseParasite"/>
        </authorList>
    </citation>
    <scope>IDENTIFICATION</scope>
</reference>
<evidence type="ECO:0000313" key="1">
    <source>
        <dbReference type="EMBL" id="VDN07688.1"/>
    </source>
</evidence>
<protein>
    <submittedName>
        <fullName evidence="1 3">Uncharacterized protein</fullName>
    </submittedName>
</protein>
<dbReference type="WBParaSite" id="TCLT_0001002701-mRNA-1">
    <property type="protein sequence ID" value="TCLT_0001002701-mRNA-1"/>
    <property type="gene ID" value="TCLT_0001002701"/>
</dbReference>
<proteinExistence type="predicted"/>
<dbReference type="OrthoDB" id="5839780at2759"/>
<sequence>MGDLSYGLPRVHSTALFHSSRPRILITATKTTADPVNFIKESSKYKPQWSYMSCFNHDLYDDIWYNRYVDLRPEYRSLFCPRRFYHSDIMPNPHYWSGPYTVWTKHKGFW</sequence>
<dbReference type="Proteomes" id="UP000276776">
    <property type="component" value="Unassembled WGS sequence"/>
</dbReference>
<dbReference type="AlphaFoldDB" id="A0A0N5DA46"/>
<name>A0A0N5DA46_THECL</name>
<keyword evidence="2" id="KW-1185">Reference proteome</keyword>